<feature type="domain" description="HTH tetR-type" evidence="6">
    <location>
        <begin position="24"/>
        <end position="84"/>
    </location>
</feature>
<comment type="caution">
    <text evidence="7">The sequence shown here is derived from an EMBL/GenBank/DDBJ whole genome shotgun (WGS) entry which is preliminary data.</text>
</comment>
<evidence type="ECO:0000256" key="3">
    <source>
        <dbReference type="ARBA" id="ARBA00023163"/>
    </source>
</evidence>
<evidence type="ECO:0000313" key="8">
    <source>
        <dbReference type="Proteomes" id="UP001183202"/>
    </source>
</evidence>
<gene>
    <name evidence="7" type="ORF">RM445_24985</name>
</gene>
<dbReference type="PANTHER" id="PTHR30055:SF234">
    <property type="entry name" value="HTH-TYPE TRANSCRIPTIONAL REGULATOR BETI"/>
    <property type="match status" value="1"/>
</dbReference>
<evidence type="ECO:0000256" key="4">
    <source>
        <dbReference type="PROSITE-ProRule" id="PRU00335"/>
    </source>
</evidence>
<dbReference type="PRINTS" id="PR00455">
    <property type="entry name" value="HTHTETR"/>
</dbReference>
<protein>
    <submittedName>
        <fullName evidence="7">TetR/AcrR family transcriptional regulator</fullName>
    </submittedName>
</protein>
<sequence>METSDPTRERASESRARAARTKRDRTRAALLSAADPAFAARGWARTRVEDIASAAGVSNATAYNHFPSKHALIGHVYAPLLQTLRTQAYRDLATGRPVVPALTEHLRALVRISWRNRGLTAALSAGIADYAVKVGRPADPNDENDPRVLAPMAAVVIELISRGQATGELRPWPPADEIGTMVIDLLLIRAVGRPHDPPELTAELMLTLLFGVLRPDLLAETGPDGRPFRS</sequence>
<dbReference type="SUPFAM" id="SSF48498">
    <property type="entry name" value="Tetracyclin repressor-like, C-terminal domain"/>
    <property type="match status" value="1"/>
</dbReference>
<feature type="compositionally biased region" description="Basic and acidic residues" evidence="5">
    <location>
        <begin position="1"/>
        <end position="16"/>
    </location>
</feature>
<feature type="region of interest" description="Disordered" evidence="5">
    <location>
        <begin position="1"/>
        <end position="24"/>
    </location>
</feature>
<evidence type="ECO:0000259" key="6">
    <source>
        <dbReference type="PROSITE" id="PS50977"/>
    </source>
</evidence>
<dbReference type="Pfam" id="PF00440">
    <property type="entry name" value="TetR_N"/>
    <property type="match status" value="1"/>
</dbReference>
<dbReference type="PROSITE" id="PS50977">
    <property type="entry name" value="HTH_TETR_2"/>
    <property type="match status" value="1"/>
</dbReference>
<dbReference type="EMBL" id="JAVREJ010000021">
    <property type="protein sequence ID" value="MDT0352783.1"/>
    <property type="molecule type" value="Genomic_DNA"/>
</dbReference>
<organism evidence="7 8">
    <name type="scientific">Pseudonocardia charpentierae</name>
    <dbReference type="NCBI Taxonomy" id="3075545"/>
    <lineage>
        <taxon>Bacteria</taxon>
        <taxon>Bacillati</taxon>
        <taxon>Actinomycetota</taxon>
        <taxon>Actinomycetes</taxon>
        <taxon>Pseudonocardiales</taxon>
        <taxon>Pseudonocardiaceae</taxon>
        <taxon>Pseudonocardia</taxon>
    </lineage>
</organism>
<dbReference type="Gene3D" id="1.10.357.10">
    <property type="entry name" value="Tetracycline Repressor, domain 2"/>
    <property type="match status" value="1"/>
</dbReference>
<keyword evidence="8" id="KW-1185">Reference proteome</keyword>
<evidence type="ECO:0000313" key="7">
    <source>
        <dbReference type="EMBL" id="MDT0352783.1"/>
    </source>
</evidence>
<evidence type="ECO:0000256" key="1">
    <source>
        <dbReference type="ARBA" id="ARBA00023015"/>
    </source>
</evidence>
<dbReference type="SUPFAM" id="SSF46689">
    <property type="entry name" value="Homeodomain-like"/>
    <property type="match status" value="1"/>
</dbReference>
<feature type="DNA-binding region" description="H-T-H motif" evidence="4">
    <location>
        <begin position="47"/>
        <end position="66"/>
    </location>
</feature>
<dbReference type="InterPro" id="IPR036271">
    <property type="entry name" value="Tet_transcr_reg_TetR-rel_C_sf"/>
</dbReference>
<accession>A0ABU2NH23</accession>
<keyword evidence="3" id="KW-0804">Transcription</keyword>
<dbReference type="Proteomes" id="UP001183202">
    <property type="component" value="Unassembled WGS sequence"/>
</dbReference>
<dbReference type="InterPro" id="IPR001647">
    <property type="entry name" value="HTH_TetR"/>
</dbReference>
<evidence type="ECO:0000256" key="5">
    <source>
        <dbReference type="SAM" id="MobiDB-lite"/>
    </source>
</evidence>
<keyword evidence="2 4" id="KW-0238">DNA-binding</keyword>
<reference evidence="8" key="1">
    <citation type="submission" date="2023-07" db="EMBL/GenBank/DDBJ databases">
        <title>30 novel species of actinomycetes from the DSMZ collection.</title>
        <authorList>
            <person name="Nouioui I."/>
        </authorList>
    </citation>
    <scope>NUCLEOTIDE SEQUENCE [LARGE SCALE GENOMIC DNA]</scope>
    <source>
        <strain evidence="8">DSM 45834</strain>
    </source>
</reference>
<dbReference type="InterPro" id="IPR050109">
    <property type="entry name" value="HTH-type_TetR-like_transc_reg"/>
</dbReference>
<dbReference type="InterPro" id="IPR009057">
    <property type="entry name" value="Homeodomain-like_sf"/>
</dbReference>
<keyword evidence="1" id="KW-0805">Transcription regulation</keyword>
<dbReference type="PANTHER" id="PTHR30055">
    <property type="entry name" value="HTH-TYPE TRANSCRIPTIONAL REGULATOR RUTR"/>
    <property type="match status" value="1"/>
</dbReference>
<evidence type="ECO:0000256" key="2">
    <source>
        <dbReference type="ARBA" id="ARBA00023125"/>
    </source>
</evidence>
<dbReference type="RefSeq" id="WP_311559285.1">
    <property type="nucleotide sequence ID" value="NZ_JAVREJ010000021.1"/>
</dbReference>
<name>A0ABU2NH23_9PSEU</name>
<proteinExistence type="predicted"/>